<gene>
    <name evidence="4" type="ORF">Sru01_13990</name>
</gene>
<protein>
    <recommendedName>
        <fullName evidence="3">DJ-1/PfpI domain-containing protein</fullName>
    </recommendedName>
</protein>
<organism evidence="4 5">
    <name type="scientific">Sphaerisporangium rufum</name>
    <dbReference type="NCBI Taxonomy" id="1381558"/>
    <lineage>
        <taxon>Bacteria</taxon>
        <taxon>Bacillati</taxon>
        <taxon>Actinomycetota</taxon>
        <taxon>Actinomycetes</taxon>
        <taxon>Streptosporangiales</taxon>
        <taxon>Streptosporangiaceae</taxon>
        <taxon>Sphaerisporangium</taxon>
    </lineage>
</organism>
<proteinExistence type="predicted"/>
<name>A0A919R3L5_9ACTN</name>
<comment type="caution">
    <text evidence="4">The sequence shown here is derived from an EMBL/GenBank/DDBJ whole genome shotgun (WGS) entry which is preliminary data.</text>
</comment>
<dbReference type="AlphaFoldDB" id="A0A919R3L5"/>
<keyword evidence="2" id="KW-0472">Membrane</keyword>
<dbReference type="InterPro" id="IPR052158">
    <property type="entry name" value="INH-QAR"/>
</dbReference>
<dbReference type="PANTHER" id="PTHR43130:SF3">
    <property type="entry name" value="HTH-TYPE TRANSCRIPTIONAL REGULATOR RV1931C"/>
    <property type="match status" value="1"/>
</dbReference>
<evidence type="ECO:0000256" key="1">
    <source>
        <dbReference type="SAM" id="MobiDB-lite"/>
    </source>
</evidence>
<feature type="transmembrane region" description="Helical" evidence="2">
    <location>
        <begin position="74"/>
        <end position="93"/>
    </location>
</feature>
<feature type="domain" description="DJ-1/PfpI" evidence="3">
    <location>
        <begin position="127"/>
        <end position="289"/>
    </location>
</feature>
<dbReference type="Gene3D" id="3.40.50.880">
    <property type="match status" value="1"/>
</dbReference>
<dbReference type="EMBL" id="BOOU01000018">
    <property type="protein sequence ID" value="GII76417.1"/>
    <property type="molecule type" value="Genomic_DNA"/>
</dbReference>
<keyword evidence="5" id="KW-1185">Reference proteome</keyword>
<evidence type="ECO:0000256" key="2">
    <source>
        <dbReference type="SAM" id="Phobius"/>
    </source>
</evidence>
<dbReference type="SUPFAM" id="SSF52317">
    <property type="entry name" value="Class I glutamine amidotransferase-like"/>
    <property type="match status" value="1"/>
</dbReference>
<feature type="transmembrane region" description="Helical" evidence="2">
    <location>
        <begin position="477"/>
        <end position="504"/>
    </location>
</feature>
<dbReference type="Proteomes" id="UP000655287">
    <property type="component" value="Unassembled WGS sequence"/>
</dbReference>
<accession>A0A919R3L5</accession>
<reference evidence="4" key="1">
    <citation type="submission" date="2021-01" db="EMBL/GenBank/DDBJ databases">
        <title>Whole genome shotgun sequence of Sphaerisporangium rufum NBRC 109079.</title>
        <authorList>
            <person name="Komaki H."/>
            <person name="Tamura T."/>
        </authorList>
    </citation>
    <scope>NUCLEOTIDE SEQUENCE</scope>
    <source>
        <strain evidence="4">NBRC 109079</strain>
    </source>
</reference>
<dbReference type="PANTHER" id="PTHR43130">
    <property type="entry name" value="ARAC-FAMILY TRANSCRIPTIONAL REGULATOR"/>
    <property type="match status" value="1"/>
</dbReference>
<evidence type="ECO:0000313" key="4">
    <source>
        <dbReference type="EMBL" id="GII76417.1"/>
    </source>
</evidence>
<evidence type="ECO:0000259" key="3">
    <source>
        <dbReference type="Pfam" id="PF01965"/>
    </source>
</evidence>
<feature type="region of interest" description="Disordered" evidence="1">
    <location>
        <begin position="1"/>
        <end position="34"/>
    </location>
</feature>
<dbReference type="InterPro" id="IPR002818">
    <property type="entry name" value="DJ-1/PfpI"/>
</dbReference>
<keyword evidence="2" id="KW-1133">Transmembrane helix</keyword>
<dbReference type="Pfam" id="PF01965">
    <property type="entry name" value="DJ-1_PfpI"/>
    <property type="match status" value="1"/>
</dbReference>
<sequence>MTPVDCPMPAKHASVPDMNPHSPDDPFGTRPAPARGKWRTLVRRQLATVLRHDARPAGGAAARKRRWPGRAGRGAAVLLVTVAVPVAVAVPSMTAARARLYTEPPGRMPPGRTAAVQAHDPARPTAVVVLGNEGTNAADALPPYEVLAASGAFNVYTVAPRRRLVPLVGGLDLVPDLDFAELDRLLPGPPDVIVVPQIEGEPSPGSPIISWLDRQRAGGSPLLVSVCVGAETLAEAGYLDGRPATSNWLGLIGLRRSHPRVGWVDDVRYVDDGDVITSAGVLSGIDGTLRAVERIAGQAAAGRAAAAVRWPHYSPGRAAAITPPHLAAADSAGLLSAAYRWDREDLGVLLTDGVTETELAAVFRGYTELNFLARPLAFTLDGAPARSRHGLTFVPRGDAATAAGEVDRIVVPGTAASTLTLPKALDGVPAVRPNARPGFAFDGVLLDIARQHDTATARWVAKSVSYPVGHLDLVGPAWPWGLTLRLALLLAAGLALAGTLVHLLRRLRDRRRRS</sequence>
<evidence type="ECO:0000313" key="5">
    <source>
        <dbReference type="Proteomes" id="UP000655287"/>
    </source>
</evidence>
<dbReference type="InterPro" id="IPR029062">
    <property type="entry name" value="Class_I_gatase-like"/>
</dbReference>
<keyword evidence="2" id="KW-0812">Transmembrane</keyword>